<reference evidence="1 2" key="1">
    <citation type="submission" date="2024-05" db="EMBL/GenBank/DDBJ databases">
        <title>Haplotype-resolved chromosome-level genome assembly of Huyou (Citrus changshanensis).</title>
        <authorList>
            <person name="Miao C."/>
            <person name="Chen W."/>
            <person name="Wu Y."/>
            <person name="Wang L."/>
            <person name="Zhao S."/>
            <person name="Grierson D."/>
            <person name="Xu C."/>
            <person name="Chen K."/>
        </authorList>
    </citation>
    <scope>NUCLEOTIDE SEQUENCE [LARGE SCALE GENOMIC DNA]</scope>
    <source>
        <strain evidence="1">01-14</strain>
        <tissue evidence="1">Leaf</tissue>
    </source>
</reference>
<evidence type="ECO:0000313" key="2">
    <source>
        <dbReference type="Proteomes" id="UP001428341"/>
    </source>
</evidence>
<dbReference type="AlphaFoldDB" id="A0AAP0QTX3"/>
<evidence type="ECO:0000313" key="1">
    <source>
        <dbReference type="EMBL" id="KAK9214529.1"/>
    </source>
</evidence>
<gene>
    <name evidence="1" type="ORF">WN944_006522</name>
</gene>
<comment type="caution">
    <text evidence="1">The sequence shown here is derived from an EMBL/GenBank/DDBJ whole genome shotgun (WGS) entry which is preliminary data.</text>
</comment>
<accession>A0AAP0QTX3</accession>
<name>A0AAP0QTX3_9ROSI</name>
<dbReference type="Proteomes" id="UP001428341">
    <property type="component" value="Unassembled WGS sequence"/>
</dbReference>
<sequence>MSSSLSELEIEAARQLMLLCRDDLNRIHHHENTVNKKMINNKLRERSIKRDGEAEAGDDYKPSEAVLSTMIDEDDDEEYGSCLNLMKTRKRRFRSVDSIYSLTKPLMVPNYKKNNKFYLDKLKPVPRFGKIFLELGKGSQLKPTILSWAVERVGGTRILSSAAVCWDLVSALSQEAASSQSTFEKQDPKSNLAVVHLLITFNTNVTTYYAWLTSVLKER</sequence>
<protein>
    <submittedName>
        <fullName evidence="1">Uncharacterized protein</fullName>
    </submittedName>
</protein>
<proteinExistence type="predicted"/>
<dbReference type="EMBL" id="JBCGBO010000003">
    <property type="protein sequence ID" value="KAK9214529.1"/>
    <property type="molecule type" value="Genomic_DNA"/>
</dbReference>
<keyword evidence="2" id="KW-1185">Reference proteome</keyword>
<organism evidence="1 2">
    <name type="scientific">Citrus x changshan-huyou</name>
    <dbReference type="NCBI Taxonomy" id="2935761"/>
    <lineage>
        <taxon>Eukaryota</taxon>
        <taxon>Viridiplantae</taxon>
        <taxon>Streptophyta</taxon>
        <taxon>Embryophyta</taxon>
        <taxon>Tracheophyta</taxon>
        <taxon>Spermatophyta</taxon>
        <taxon>Magnoliopsida</taxon>
        <taxon>eudicotyledons</taxon>
        <taxon>Gunneridae</taxon>
        <taxon>Pentapetalae</taxon>
        <taxon>rosids</taxon>
        <taxon>malvids</taxon>
        <taxon>Sapindales</taxon>
        <taxon>Rutaceae</taxon>
        <taxon>Aurantioideae</taxon>
        <taxon>Citrus</taxon>
    </lineage>
</organism>